<dbReference type="Gene3D" id="2.60.40.3880">
    <property type="match status" value="1"/>
</dbReference>
<evidence type="ECO:0000313" key="3">
    <source>
        <dbReference type="Proteomes" id="UP000319619"/>
    </source>
</evidence>
<dbReference type="SUPFAM" id="SSF75011">
    <property type="entry name" value="3-carboxy-cis,cis-mucoante lactonizing enzyme"/>
    <property type="match status" value="1"/>
</dbReference>
<feature type="domain" description="Secretion system C-terminal sorting" evidence="1">
    <location>
        <begin position="480"/>
        <end position="556"/>
    </location>
</feature>
<name>A0A532V253_UNCL8</name>
<dbReference type="EMBL" id="NJBN01000003">
    <property type="protein sequence ID" value="TKJ41077.1"/>
    <property type="molecule type" value="Genomic_DNA"/>
</dbReference>
<accession>A0A532V253</accession>
<reference evidence="2 3" key="1">
    <citation type="submission" date="2017-06" db="EMBL/GenBank/DDBJ databases">
        <title>Novel microbial phyla capable of carbon fixation and sulfur reduction in deep-sea sediments.</title>
        <authorList>
            <person name="Huang J."/>
            <person name="Baker B."/>
            <person name="Wang Y."/>
        </authorList>
    </citation>
    <scope>NUCLEOTIDE SEQUENCE [LARGE SCALE GENOMIC DNA]</scope>
    <source>
        <strain evidence="2">B3_LCP</strain>
    </source>
</reference>
<protein>
    <recommendedName>
        <fullName evidence="1">Secretion system C-terminal sorting domain-containing protein</fullName>
    </recommendedName>
</protein>
<evidence type="ECO:0000259" key="1">
    <source>
        <dbReference type="Pfam" id="PF18962"/>
    </source>
</evidence>
<dbReference type="InterPro" id="IPR013211">
    <property type="entry name" value="LVIVD"/>
</dbReference>
<dbReference type="InterPro" id="IPR026444">
    <property type="entry name" value="Secre_tail"/>
</dbReference>
<dbReference type="NCBIfam" id="TIGR04183">
    <property type="entry name" value="Por_Secre_tail"/>
    <property type="match status" value="1"/>
</dbReference>
<dbReference type="Proteomes" id="UP000319619">
    <property type="component" value="Unassembled WGS sequence"/>
</dbReference>
<proteinExistence type="predicted"/>
<comment type="caution">
    <text evidence="2">The sequence shown here is derived from an EMBL/GenBank/DDBJ whole genome shotgun (WGS) entry which is preliminary data.</text>
</comment>
<dbReference type="AlphaFoldDB" id="A0A532V253"/>
<organism evidence="2 3">
    <name type="scientific">candidate division LCP-89 bacterium B3_LCP</name>
    <dbReference type="NCBI Taxonomy" id="2012998"/>
    <lineage>
        <taxon>Bacteria</taxon>
        <taxon>Pseudomonadati</taxon>
        <taxon>Bacteria division LCP-89</taxon>
    </lineage>
</organism>
<dbReference type="Pfam" id="PF18962">
    <property type="entry name" value="Por_Secre_tail"/>
    <property type="match status" value="1"/>
</dbReference>
<dbReference type="Pfam" id="PF08309">
    <property type="entry name" value="LVIVD"/>
    <property type="match status" value="5"/>
</dbReference>
<evidence type="ECO:0000313" key="2">
    <source>
        <dbReference type="EMBL" id="TKJ41077.1"/>
    </source>
</evidence>
<sequence>MNRTSLHSIAYTGLFILLFTGSVYAQDSLNVTSICQFTFDNYVTDLDLEGNLIALSAGTSGLLLYNVADPYSPMLMAQLDTFQFVSQVCISEDYLYLLKESMYSIYLDIIDIGNPGSPVWLSTYHVGDYGVNIDEYGGYVYISEANWGDLLIVDVTHPLAPCFGALFFVNGYAFGMDFQENYGFLVQRYGCTLISLDLTDPTNPVELCSIDLFGYGRDVSITGDYAYVSAGYVSPTLKVVDISDPSNLTMVGGCDVEGYTKGVFTMDDYLFVASYGSGLRVLNISDPIRPYEVGYYDTPGLSWDVAASGNFAFVADEDYFSIYDCSAAMSSDINITLTPLNPPVTIPATGGSFDFNIAISNNESYTNNFDAWIMVTLPDSSQYGPVLGPVNLTLPAGATIDRDRTQNVPGGAPPGTYTYEGFVGVYPDTIWDSNSFTFEKLETGDGVPIDDWLNTGEDFLSDELATEPLPSYFCLFPCHPNPFNPTTVISFSLPVAGLVTLEVFDISGKRVGVGLAPTRQYPPGTHNILFDGTGLSSGIYFASLTAGDFTQTQKLVLLK</sequence>
<gene>
    <name evidence="2" type="ORF">CEE37_05265</name>
</gene>